<dbReference type="EMBL" id="JAAAHW010000777">
    <property type="protein sequence ID" value="KAF9999104.1"/>
    <property type="molecule type" value="Genomic_DNA"/>
</dbReference>
<accession>A0A9P6MGS9</accession>
<evidence type="ECO:0000313" key="2">
    <source>
        <dbReference type="Proteomes" id="UP000749646"/>
    </source>
</evidence>
<proteinExistence type="predicted"/>
<reference evidence="1" key="1">
    <citation type="journal article" date="2020" name="Fungal Divers.">
        <title>Resolving the Mortierellaceae phylogeny through synthesis of multi-gene phylogenetics and phylogenomics.</title>
        <authorList>
            <person name="Vandepol N."/>
            <person name="Liber J."/>
            <person name="Desiro A."/>
            <person name="Na H."/>
            <person name="Kennedy M."/>
            <person name="Barry K."/>
            <person name="Grigoriev I.V."/>
            <person name="Miller A.N."/>
            <person name="O'Donnell K."/>
            <person name="Stajich J.E."/>
            <person name="Bonito G."/>
        </authorList>
    </citation>
    <scope>NUCLEOTIDE SEQUENCE</scope>
    <source>
        <strain evidence="1">MES-2147</strain>
    </source>
</reference>
<keyword evidence="2" id="KW-1185">Reference proteome</keyword>
<dbReference type="Proteomes" id="UP000749646">
    <property type="component" value="Unassembled WGS sequence"/>
</dbReference>
<dbReference type="OrthoDB" id="2338026at2759"/>
<comment type="caution">
    <text evidence="1">The sequence shown here is derived from an EMBL/GenBank/DDBJ whole genome shotgun (WGS) entry which is preliminary data.</text>
</comment>
<protein>
    <submittedName>
        <fullName evidence="1">Uncharacterized protein</fullName>
    </submittedName>
</protein>
<gene>
    <name evidence="1" type="ORF">BGZ65_005482</name>
</gene>
<sequence length="265" mass="30471">SPYGFPFFLDRVKNKPDVEGNLCQLRGDVVYIQPQAKASLRAYDKARLRLNNDNDPDEQPTQSFRNRLTGKVAEIPTEIDPKSGKRIVLWDDIQNAFQNAGSIWNAKSLVPLMKDNPKPLIPERIPYHPKVVLDVVVKTTEQTISTREDVRLPQIQSARNESKNHDDRLNQTLATLAIADNTNQSLVVYPEGIPHGTQSSILERIDQMEKRMDEKFDKTNLMQQQTLDQLAVIHNRVEAAITQTYELHEYPIPRLFIVLPNWRRV</sequence>
<dbReference type="AlphaFoldDB" id="A0A9P6MGS9"/>
<name>A0A9P6MGS9_9FUNG</name>
<evidence type="ECO:0000313" key="1">
    <source>
        <dbReference type="EMBL" id="KAF9999104.1"/>
    </source>
</evidence>
<organism evidence="1 2">
    <name type="scientific">Modicella reniformis</name>
    <dbReference type="NCBI Taxonomy" id="1440133"/>
    <lineage>
        <taxon>Eukaryota</taxon>
        <taxon>Fungi</taxon>
        <taxon>Fungi incertae sedis</taxon>
        <taxon>Mucoromycota</taxon>
        <taxon>Mortierellomycotina</taxon>
        <taxon>Mortierellomycetes</taxon>
        <taxon>Mortierellales</taxon>
        <taxon>Mortierellaceae</taxon>
        <taxon>Modicella</taxon>
    </lineage>
</organism>
<feature type="non-terminal residue" evidence="1">
    <location>
        <position position="265"/>
    </location>
</feature>